<evidence type="ECO:0000256" key="3">
    <source>
        <dbReference type="ARBA" id="ARBA00004479"/>
    </source>
</evidence>
<dbReference type="GO" id="GO:0006509">
    <property type="term" value="P:membrane protein ectodomain proteolysis"/>
    <property type="evidence" value="ECO:0007669"/>
    <property type="project" value="TreeGrafter"/>
</dbReference>
<feature type="domain" description="Disintegrin" evidence="21">
    <location>
        <begin position="762"/>
        <end position="858"/>
    </location>
</feature>
<feature type="compositionally biased region" description="Basic residues" evidence="19">
    <location>
        <begin position="1641"/>
        <end position="1663"/>
    </location>
</feature>
<dbReference type="GO" id="GO:0005886">
    <property type="term" value="C:plasma membrane"/>
    <property type="evidence" value="ECO:0007669"/>
    <property type="project" value="TreeGrafter"/>
</dbReference>
<dbReference type="FunFam" id="3.40.390.10:FF:000041">
    <property type="entry name" value="Kuzbanian-like, isoform A"/>
    <property type="match status" value="1"/>
</dbReference>
<comment type="catalytic activity">
    <reaction evidence="1">
        <text>Endopeptidase of broad specificity.</text>
        <dbReference type="EC" id="3.4.24.81"/>
    </reaction>
</comment>
<name>A0A4Y0BNA7_ANOFN</name>
<accession>A0A4Y0BNA7</accession>
<feature type="domain" description="Peptidase M12B" evidence="22">
    <location>
        <begin position="530"/>
        <end position="747"/>
    </location>
</feature>
<dbReference type="GO" id="GO:0046872">
    <property type="term" value="F:metal ion binding"/>
    <property type="evidence" value="ECO:0007669"/>
    <property type="project" value="UniProtKB-KW"/>
</dbReference>
<evidence type="ECO:0000256" key="5">
    <source>
        <dbReference type="ARBA" id="ARBA00022670"/>
    </source>
</evidence>
<feature type="region of interest" description="Disordered" evidence="19">
    <location>
        <begin position="230"/>
        <end position="315"/>
    </location>
</feature>
<keyword evidence="14" id="KW-0472">Membrane</keyword>
<feature type="compositionally biased region" description="Polar residues" evidence="19">
    <location>
        <begin position="271"/>
        <end position="280"/>
    </location>
</feature>
<feature type="region of interest" description="Disordered" evidence="19">
    <location>
        <begin position="499"/>
        <end position="521"/>
    </location>
</feature>
<feature type="compositionally biased region" description="Low complexity" evidence="19">
    <location>
        <begin position="1627"/>
        <end position="1640"/>
    </location>
</feature>
<feature type="compositionally biased region" description="Polar residues" evidence="19">
    <location>
        <begin position="1096"/>
        <end position="1112"/>
    </location>
</feature>
<dbReference type="EC" id="3.4.24.81" evidence="4"/>
<dbReference type="SUPFAM" id="SSF55486">
    <property type="entry name" value="Metalloproteases ('zincins'), catalytic domain"/>
    <property type="match status" value="1"/>
</dbReference>
<dbReference type="PROSITE" id="PS50215">
    <property type="entry name" value="ADAM_MEPRO"/>
    <property type="match status" value="1"/>
</dbReference>
<comment type="caution">
    <text evidence="18">Lacks conserved residue(s) required for the propagation of feature annotation.</text>
</comment>
<dbReference type="Gene3D" id="3.40.390.10">
    <property type="entry name" value="Collagenase (Catalytic Domain)"/>
    <property type="match status" value="1"/>
</dbReference>
<evidence type="ECO:0000256" key="12">
    <source>
        <dbReference type="ARBA" id="ARBA00022989"/>
    </source>
</evidence>
<keyword evidence="5" id="KW-0645">Protease</keyword>
<dbReference type="Pfam" id="PF13574">
    <property type="entry name" value="Reprolysin_2"/>
    <property type="match status" value="1"/>
</dbReference>
<feature type="compositionally biased region" description="Polar residues" evidence="19">
    <location>
        <begin position="1439"/>
        <end position="1500"/>
    </location>
</feature>
<feature type="region of interest" description="Disordered" evidence="19">
    <location>
        <begin position="1255"/>
        <end position="1296"/>
    </location>
</feature>
<evidence type="ECO:0000256" key="8">
    <source>
        <dbReference type="ARBA" id="ARBA00022723"/>
    </source>
</evidence>
<keyword evidence="6" id="KW-0165">Cleavage on pair of basic residues</keyword>
<dbReference type="InterPro" id="IPR036436">
    <property type="entry name" value="Disintegrin_dom_sf"/>
</dbReference>
<feature type="compositionally biased region" description="Basic residues" evidence="19">
    <location>
        <begin position="1189"/>
        <end position="1199"/>
    </location>
</feature>
<feature type="region of interest" description="Disordered" evidence="19">
    <location>
        <begin position="1704"/>
        <end position="1727"/>
    </location>
</feature>
<evidence type="ECO:0000256" key="2">
    <source>
        <dbReference type="ARBA" id="ARBA00001947"/>
    </source>
</evidence>
<evidence type="ECO:0000256" key="4">
    <source>
        <dbReference type="ARBA" id="ARBA00012332"/>
    </source>
</evidence>
<keyword evidence="16" id="KW-1015">Disulfide bond</keyword>
<dbReference type="GO" id="GO:0007219">
    <property type="term" value="P:Notch signaling pathway"/>
    <property type="evidence" value="ECO:0007669"/>
    <property type="project" value="TreeGrafter"/>
</dbReference>
<sequence length="1768" mass="192730">MIMNRIIFGVFLILTCRPPSALRLPPGLDWRYQPPSGYGIAGPTTGTVGIVAVQATPLAQVPSLASGGADSAINPFIRYWEPARFDRGLLDVAHQHHEQHRRRRRSINYEHGSAAYGPANVVRLNFRAHDREFRLILREDPRSVFSRDVQIENTEGPMDYDLSRIYTGTVEDDEHSHVHGVLTSDNLFDGTVVTNLEQYYIEPAARYSPELERRHGVHTVIYKLSDVKIHQNHHGHHRPPLRTDGQNSSRKGSSVPVRQGATSGVRMLNLAKNQSSTRIQFNPDASGHRTEPVDSGEAVAGRGRTGTATRKMRRKRRWLEEEEVIQESRNPSLPLDLEVPYNNDYTIVRSHGKATNDGNTVATAGTGALPPTRTTINRTVNRGIIGGTGIDAPTVRTTAPAVNNRKNHFLYNIYNPHGSGSTIITGGGMVSGIGGGGGGAEQFPWTRTINMTGTNHNKDHYVEIITKNGSTRKNIPVADHPDVMVNGNINLNVRNDLHDHHHHHQQQLLQQQQQQKEQKSFANSLYDRKSTCMLYLQADHTFFQKMGSDEASIEAITRHVQRANLIYRKTDFNGDGKPDNITFMIKRIKVHNQNALKDPLYRFPGNYGVEKFLELFSEEDYDAFCLAYMFTYRDFEMGTLGLAWTGDLKNAGGVCEKNGHYRGSLKSLNTGIVTLLNYGKHVPPAVSHVTLAHEIGHNFGSPHDPEQCTPGGEDGNFIMFARATSGDKRNNNRFSPCSLKAIEPVLNAKARSAKGCFTEPQEAICGNGVVEPGEQCDCGWEEDCKDSCCYPMSRHPRFDQKPCTLTPKAQCSPSQGPCCTLECTLKLGDKCRDDNGCRDPAYCDGQMPVCPPSINKPNKTICNKEYVCYMGECTGSICLAYGLESCQCAVGPTDPAIKACELCCKQPGEDKPCLSSFDWNEPPYDVPDMYAKPGTPCNDYNGYCDVAQKCREVDPSGPLATLRKLLLSEESIASFKKWILSNWYTVALIVTAVLVLLVLSAKLLGKRTNLKLKTVTIIHSATTETVRLPEDNNGVIVHTAVRTKVPLKKKVRGERTKPSSKPTKGQSAAATTTVPAVSVPKQLLTTVNGTTTTTTAVLPSTSKELQQRQQASGTGGPVTNPTTGGVNPATIVIKQVKRHVGRTTTTTTTVAGGSDSPKKLLRRKKKRSSAAAGGGGPSDESPVKEPKQQKKHKKPKSKHKEVIDYSSRNASDAHSHSNTFGKVHRWLLESPIVATQPSGGTGAYEHASAVSNILSKSQSTPDHLTQGAQQTAAGGTVPLAQTAATRSPKKTRVKTKSVGNLNEKVRLQVVYKPPFKFSLKLSKTDPSAVSGVKTHVVPGPVGGKRKSRPLTDRKRVGPGGIISGEDQQQQPRKRSAILVRQQVPVAEEKLPIIGNPLAEPNYETLNPRHGLPGEDDLTGRDESSHTYENIMFGDEPDTVATNGATASQQQPNVPSINTATFRISRSASGTRLQNSPTKSTAQPRGSTSNLATGGHHSNSGGRDRQRRSSVHNSSTSAFRGAFGGDSTECLIRSSTTNLAKHGHGGKRNSFADKKRSSSTNLSRHQSGSVSNLHTLKRHGSSSQMLHQDPNGSRRNSITQPAKLSRSASNGPGTMGRRHSGANNGTLGSNNSSNSSNGSHGHQQHHQHHHHAHHHHHAGQHQRRSSVGTAGSGKAATGQPLNGTTQHQQQPVPLARQTSLNVKTNMAAQQHHHGRPHTATCADDPKAAQRPFEWPMVLPSGGNRRPLDEPLPSDLEVMVSDVENLVSDR</sequence>
<feature type="compositionally biased region" description="Basic residues" evidence="19">
    <location>
        <begin position="230"/>
        <end position="240"/>
    </location>
</feature>
<keyword evidence="8 18" id="KW-0479">Metal-binding</keyword>
<feature type="compositionally biased region" description="Basic residues" evidence="19">
    <location>
        <begin position="1159"/>
        <end position="1168"/>
    </location>
</feature>
<dbReference type="PROSITE" id="PS50214">
    <property type="entry name" value="DISINTEGRIN_2"/>
    <property type="match status" value="1"/>
</dbReference>
<comment type="subcellular location">
    <subcellularLocation>
        <location evidence="3">Membrane</location>
        <topology evidence="3">Single-pass type I membrane protein</topology>
    </subcellularLocation>
</comment>
<dbReference type="InterPro" id="IPR001762">
    <property type="entry name" value="Disintegrin_dom"/>
</dbReference>
<feature type="compositionally biased region" description="Polar residues" evidence="19">
    <location>
        <begin position="1678"/>
        <end position="1691"/>
    </location>
</feature>
<dbReference type="PANTHER" id="PTHR45702">
    <property type="entry name" value="ADAM10/ADAM17 METALLOPEPTIDASE FAMILY MEMBER"/>
    <property type="match status" value="1"/>
</dbReference>
<feature type="region of interest" description="Disordered" evidence="19">
    <location>
        <begin position="1049"/>
        <end position="1074"/>
    </location>
</feature>
<dbReference type="EnsemblMetazoa" id="AFUN020869-RA">
    <property type="protein sequence ID" value="AFUN020869-PA"/>
    <property type="gene ID" value="AFUN020869"/>
</dbReference>
<feature type="compositionally biased region" description="Polar residues" evidence="19">
    <location>
        <begin position="1580"/>
        <end position="1611"/>
    </location>
</feature>
<dbReference type="InterPro" id="IPR049038">
    <property type="entry name" value="ADAM10_Cys-rich"/>
</dbReference>
<evidence type="ECO:0000256" key="17">
    <source>
        <dbReference type="ARBA" id="ARBA00023180"/>
    </source>
</evidence>
<evidence type="ECO:0000259" key="21">
    <source>
        <dbReference type="PROSITE" id="PS50214"/>
    </source>
</evidence>
<keyword evidence="11 18" id="KW-0862">Zinc</keyword>
<feature type="compositionally biased region" description="Low complexity" evidence="19">
    <location>
        <begin position="1117"/>
        <end position="1128"/>
    </location>
</feature>
<feature type="chain" id="PRO_5021342212" description="ADAM10 endopeptidase" evidence="20">
    <location>
        <begin position="22"/>
        <end position="1768"/>
    </location>
</feature>
<keyword evidence="15" id="KW-0865">Zymogen</keyword>
<feature type="binding site" evidence="18">
    <location>
        <position position="693"/>
    </location>
    <ligand>
        <name>Zn(2+)</name>
        <dbReference type="ChEBI" id="CHEBI:29105"/>
        <note>catalytic</note>
    </ligand>
</feature>
<feature type="region of interest" description="Disordered" evidence="19">
    <location>
        <begin position="1397"/>
        <end position="1691"/>
    </location>
</feature>
<dbReference type="SUPFAM" id="SSF57552">
    <property type="entry name" value="Blood coagulation inhibitor (disintegrin)"/>
    <property type="match status" value="1"/>
</dbReference>
<dbReference type="PANTHER" id="PTHR45702:SF3">
    <property type="entry name" value="KUZBANIAN-LIKE, ISOFORM A"/>
    <property type="match status" value="1"/>
</dbReference>
<organism evidence="23">
    <name type="scientific">Anopheles funestus</name>
    <name type="common">African malaria mosquito</name>
    <dbReference type="NCBI Taxonomy" id="62324"/>
    <lineage>
        <taxon>Eukaryota</taxon>
        <taxon>Metazoa</taxon>
        <taxon>Ecdysozoa</taxon>
        <taxon>Arthropoda</taxon>
        <taxon>Hexapoda</taxon>
        <taxon>Insecta</taxon>
        <taxon>Pterygota</taxon>
        <taxon>Neoptera</taxon>
        <taxon>Endopterygota</taxon>
        <taxon>Diptera</taxon>
        <taxon>Nematocera</taxon>
        <taxon>Culicoidea</taxon>
        <taxon>Culicidae</taxon>
        <taxon>Anophelinae</taxon>
        <taxon>Anopheles</taxon>
    </lineage>
</organism>
<dbReference type="Gene3D" id="4.10.70.10">
    <property type="entry name" value="Disintegrin domain"/>
    <property type="match status" value="1"/>
</dbReference>
<reference evidence="23" key="1">
    <citation type="submission" date="2020-05" db="UniProtKB">
        <authorList>
            <consortium name="EnsemblMetazoa"/>
        </authorList>
    </citation>
    <scope>IDENTIFICATION</scope>
    <source>
        <strain evidence="23">FUMOZ</strain>
    </source>
</reference>
<dbReference type="VEuPathDB" id="VectorBase:AFUN020869"/>
<evidence type="ECO:0000256" key="16">
    <source>
        <dbReference type="ARBA" id="ARBA00023157"/>
    </source>
</evidence>
<evidence type="ECO:0000256" key="20">
    <source>
        <dbReference type="SAM" id="SignalP"/>
    </source>
</evidence>
<dbReference type="FunFam" id="4.10.70.10:FF:000002">
    <property type="entry name" value="disintegrin and metalloproteinase domain-containing protein 10"/>
    <property type="match status" value="1"/>
</dbReference>
<evidence type="ECO:0000256" key="10">
    <source>
        <dbReference type="ARBA" id="ARBA00022801"/>
    </source>
</evidence>
<keyword evidence="7" id="KW-0812">Transmembrane</keyword>
<evidence type="ECO:0000256" key="11">
    <source>
        <dbReference type="ARBA" id="ARBA00022833"/>
    </source>
</evidence>
<evidence type="ECO:0000256" key="13">
    <source>
        <dbReference type="ARBA" id="ARBA00023049"/>
    </source>
</evidence>
<dbReference type="SMART" id="SM00050">
    <property type="entry name" value="DISIN"/>
    <property type="match status" value="1"/>
</dbReference>
<dbReference type="InterPro" id="IPR024079">
    <property type="entry name" value="MetalloPept_cat_dom_sf"/>
</dbReference>
<evidence type="ECO:0000256" key="15">
    <source>
        <dbReference type="ARBA" id="ARBA00023145"/>
    </source>
</evidence>
<feature type="compositionally biased region" description="Polar residues" evidence="19">
    <location>
        <begin position="1557"/>
        <end position="1573"/>
    </location>
</feature>
<feature type="signal peptide" evidence="20">
    <location>
        <begin position="1"/>
        <end position="21"/>
    </location>
</feature>
<keyword evidence="13" id="KW-0482">Metalloprotease</keyword>
<evidence type="ECO:0000256" key="14">
    <source>
        <dbReference type="ARBA" id="ARBA00023136"/>
    </source>
</evidence>
<keyword evidence="17" id="KW-0325">Glycoprotein</keyword>
<evidence type="ECO:0000256" key="19">
    <source>
        <dbReference type="SAM" id="MobiDB-lite"/>
    </source>
</evidence>
<evidence type="ECO:0000313" key="23">
    <source>
        <dbReference type="EnsemblMetazoa" id="AFUN020869-PA"/>
    </source>
</evidence>
<keyword evidence="9 20" id="KW-0732">Signal</keyword>
<dbReference type="Pfam" id="PF00200">
    <property type="entry name" value="Disintegrin"/>
    <property type="match status" value="1"/>
</dbReference>
<dbReference type="CDD" id="cd04270">
    <property type="entry name" value="ZnMc_TACE_like"/>
    <property type="match status" value="1"/>
</dbReference>
<evidence type="ECO:0000256" key="9">
    <source>
        <dbReference type="ARBA" id="ARBA00022729"/>
    </source>
</evidence>
<dbReference type="InterPro" id="IPR001590">
    <property type="entry name" value="Peptidase_M12B"/>
</dbReference>
<feature type="region of interest" description="Disordered" evidence="19">
    <location>
        <begin position="1329"/>
        <end position="1375"/>
    </location>
</feature>
<feature type="region of interest" description="Disordered" evidence="19">
    <location>
        <begin position="1094"/>
        <end position="1202"/>
    </location>
</feature>
<dbReference type="STRING" id="62324.A0A4Y0BNA7"/>
<dbReference type="VEuPathDB" id="VectorBase:AFUN2_005940"/>
<dbReference type="GO" id="GO:0004222">
    <property type="term" value="F:metalloendopeptidase activity"/>
    <property type="evidence" value="ECO:0007669"/>
    <property type="project" value="InterPro"/>
</dbReference>
<feature type="compositionally biased region" description="Low complexity" evidence="19">
    <location>
        <begin position="1265"/>
        <end position="1276"/>
    </location>
</feature>
<feature type="active site" evidence="18">
    <location>
        <position position="694"/>
    </location>
</feature>
<evidence type="ECO:0000259" key="22">
    <source>
        <dbReference type="PROSITE" id="PS50215"/>
    </source>
</evidence>
<feature type="binding site" evidence="18">
    <location>
        <position position="697"/>
    </location>
    <ligand>
        <name>Zn(2+)</name>
        <dbReference type="ChEBI" id="CHEBI:29105"/>
        <note>catalytic</note>
    </ligand>
</feature>
<feature type="compositionally biased region" description="Low complexity" evidence="19">
    <location>
        <begin position="506"/>
        <end position="515"/>
    </location>
</feature>
<keyword evidence="10" id="KW-0378">Hydrolase</keyword>
<dbReference type="InterPro" id="IPR034025">
    <property type="entry name" value="ADAM10_ADAM17"/>
</dbReference>
<keyword evidence="12" id="KW-1133">Transmembrane helix</keyword>
<evidence type="ECO:0000256" key="18">
    <source>
        <dbReference type="PROSITE-ProRule" id="PRU00276"/>
    </source>
</evidence>
<evidence type="ECO:0000256" key="1">
    <source>
        <dbReference type="ARBA" id="ARBA00001809"/>
    </source>
</evidence>
<evidence type="ECO:0000256" key="7">
    <source>
        <dbReference type="ARBA" id="ARBA00022692"/>
    </source>
</evidence>
<evidence type="ECO:0000256" key="6">
    <source>
        <dbReference type="ARBA" id="ARBA00022685"/>
    </source>
</evidence>
<proteinExistence type="predicted"/>
<protein>
    <recommendedName>
        <fullName evidence="4">ADAM10 endopeptidase</fullName>
        <ecNumber evidence="4">3.4.24.81</ecNumber>
    </recommendedName>
</protein>
<dbReference type="Pfam" id="PF21299">
    <property type="entry name" value="ADAM10_Cys-rich"/>
    <property type="match status" value="1"/>
</dbReference>
<comment type="cofactor">
    <cofactor evidence="2">
        <name>Zn(2+)</name>
        <dbReference type="ChEBI" id="CHEBI:29105"/>
    </cofactor>
</comment>
<feature type="binding site" evidence="18">
    <location>
        <position position="703"/>
    </location>
    <ligand>
        <name>Zn(2+)</name>
        <dbReference type="ChEBI" id="CHEBI:29105"/>
        <note>catalytic</note>
    </ligand>
</feature>
<dbReference type="InterPro" id="IPR051489">
    <property type="entry name" value="ADAM_Metalloproteinase"/>
</dbReference>